<organism evidence="4 5">
    <name type="scientific">Globisporangium ultimum (strain ATCC 200006 / CBS 805.95 / DAOM BR144)</name>
    <name type="common">Pythium ultimum</name>
    <dbReference type="NCBI Taxonomy" id="431595"/>
    <lineage>
        <taxon>Eukaryota</taxon>
        <taxon>Sar</taxon>
        <taxon>Stramenopiles</taxon>
        <taxon>Oomycota</taxon>
        <taxon>Peronosporomycetes</taxon>
        <taxon>Pythiales</taxon>
        <taxon>Pythiaceae</taxon>
        <taxon>Globisporangium</taxon>
    </lineage>
</organism>
<dbReference type="HOGENOM" id="CLU_664784_0_0_1"/>
<sequence length="414" mass="45499">MFKYLMCLAAARGDKDSTAWFIKCQVNINELCEWGKARGKQVFGFKPPSSKSAPLFAAAFYGQGSMVKYLLGLGADPNILNRKGKNPLHVVAQTADMAIIIEALVSAGAEIDAADKLGYTPLMCMCSRGSLEGTATLLALGANIHRVAWSNGYTPLEFCVLSGNLELIDLCLSKGANPNAQTFEGETCLHLAMASGDTNIILRLIEGGANPNIQNRYGQTPAAVVLALPRGQVQKDKMLLCLEILACSGCRLDKRDIFGRQVLHLAANMFEERMLRLVRKMGSLSLVGESDTIDIFGCYAKDYNLSHQNDNEVSYLIDHKPQDSWKVTGAGNQERAFASRSYRIDDLVHTMIHDVTVDFADIVSFVLFLESFSSLNEVVERLRAQTMAKSKGNYQLCAAEMCMNMLLKSFLCFL</sequence>
<dbReference type="Proteomes" id="UP000019132">
    <property type="component" value="Unassembled WGS sequence"/>
</dbReference>
<reference evidence="5" key="1">
    <citation type="journal article" date="2010" name="Genome Biol.">
        <title>Genome sequence of the necrotrophic plant pathogen Pythium ultimum reveals original pathogenicity mechanisms and effector repertoire.</title>
        <authorList>
            <person name="Levesque C.A."/>
            <person name="Brouwer H."/>
            <person name="Cano L."/>
            <person name="Hamilton J.P."/>
            <person name="Holt C."/>
            <person name="Huitema E."/>
            <person name="Raffaele S."/>
            <person name="Robideau G.P."/>
            <person name="Thines M."/>
            <person name="Win J."/>
            <person name="Zerillo M.M."/>
            <person name="Beakes G.W."/>
            <person name="Boore J.L."/>
            <person name="Busam D."/>
            <person name="Dumas B."/>
            <person name="Ferriera S."/>
            <person name="Fuerstenberg S.I."/>
            <person name="Gachon C.M."/>
            <person name="Gaulin E."/>
            <person name="Govers F."/>
            <person name="Grenville-Briggs L."/>
            <person name="Horner N."/>
            <person name="Hostetler J."/>
            <person name="Jiang R.H."/>
            <person name="Johnson J."/>
            <person name="Krajaejun T."/>
            <person name="Lin H."/>
            <person name="Meijer H.J."/>
            <person name="Moore B."/>
            <person name="Morris P."/>
            <person name="Phuntmart V."/>
            <person name="Puiu D."/>
            <person name="Shetty J."/>
            <person name="Stajich J.E."/>
            <person name="Tripathy S."/>
            <person name="Wawra S."/>
            <person name="van West P."/>
            <person name="Whitty B.R."/>
            <person name="Coutinho P.M."/>
            <person name="Henrissat B."/>
            <person name="Martin F."/>
            <person name="Thomas P.D."/>
            <person name="Tyler B.M."/>
            <person name="De Vries R.P."/>
            <person name="Kamoun S."/>
            <person name="Yandell M."/>
            <person name="Tisserat N."/>
            <person name="Buell C.R."/>
        </authorList>
    </citation>
    <scope>NUCLEOTIDE SEQUENCE</scope>
    <source>
        <strain evidence="5">DAOM:BR144</strain>
    </source>
</reference>
<feature type="repeat" description="ANK" evidence="3">
    <location>
        <begin position="151"/>
        <end position="183"/>
    </location>
</feature>
<dbReference type="Pfam" id="PF12796">
    <property type="entry name" value="Ank_2"/>
    <property type="match status" value="2"/>
</dbReference>
<feature type="repeat" description="ANK" evidence="3">
    <location>
        <begin position="50"/>
        <end position="82"/>
    </location>
</feature>
<proteinExistence type="predicted"/>
<evidence type="ECO:0000256" key="1">
    <source>
        <dbReference type="ARBA" id="ARBA00022737"/>
    </source>
</evidence>
<dbReference type="InterPro" id="IPR036770">
    <property type="entry name" value="Ankyrin_rpt-contain_sf"/>
</dbReference>
<dbReference type="SMART" id="SM00248">
    <property type="entry name" value="ANK"/>
    <property type="match status" value="7"/>
</dbReference>
<dbReference type="Gene3D" id="1.25.40.20">
    <property type="entry name" value="Ankyrin repeat-containing domain"/>
    <property type="match status" value="1"/>
</dbReference>
<dbReference type="EnsemblProtists" id="PYU1_T000725">
    <property type="protein sequence ID" value="PYU1_T000725"/>
    <property type="gene ID" value="PYU1_G000725"/>
</dbReference>
<keyword evidence="5" id="KW-1185">Reference proteome</keyword>
<evidence type="ECO:0000313" key="5">
    <source>
        <dbReference type="Proteomes" id="UP000019132"/>
    </source>
</evidence>
<dbReference type="PANTHER" id="PTHR24198:SF165">
    <property type="entry name" value="ANKYRIN REPEAT-CONTAINING PROTEIN-RELATED"/>
    <property type="match status" value="1"/>
</dbReference>
<dbReference type="InterPro" id="IPR002110">
    <property type="entry name" value="Ankyrin_rpt"/>
</dbReference>
<evidence type="ECO:0000256" key="3">
    <source>
        <dbReference type="PROSITE-ProRule" id="PRU00023"/>
    </source>
</evidence>
<dbReference type="PANTHER" id="PTHR24198">
    <property type="entry name" value="ANKYRIN REPEAT AND PROTEIN KINASE DOMAIN-CONTAINING PROTEIN"/>
    <property type="match status" value="1"/>
</dbReference>
<dbReference type="AlphaFoldDB" id="K3W6Y4"/>
<evidence type="ECO:0000256" key="2">
    <source>
        <dbReference type="ARBA" id="ARBA00023043"/>
    </source>
</evidence>
<reference evidence="5" key="2">
    <citation type="submission" date="2010-04" db="EMBL/GenBank/DDBJ databases">
        <authorList>
            <person name="Buell R."/>
            <person name="Hamilton J."/>
            <person name="Hostetler J."/>
        </authorList>
    </citation>
    <scope>NUCLEOTIDE SEQUENCE [LARGE SCALE GENOMIC DNA]</scope>
    <source>
        <strain evidence="5">DAOM:BR144</strain>
    </source>
</reference>
<protein>
    <submittedName>
        <fullName evidence="4">Uncharacterized protein</fullName>
    </submittedName>
</protein>
<dbReference type="VEuPathDB" id="FungiDB:PYU1_G000725"/>
<keyword evidence="1" id="KW-0677">Repeat</keyword>
<keyword evidence="2 3" id="KW-0040">ANK repeat</keyword>
<name>K3W6Y4_GLOUD</name>
<feature type="repeat" description="ANK" evidence="3">
    <location>
        <begin position="184"/>
        <end position="216"/>
    </location>
</feature>
<evidence type="ECO:0000313" key="4">
    <source>
        <dbReference type="EnsemblProtists" id="PYU1_T000725"/>
    </source>
</evidence>
<dbReference type="eggNOG" id="KOG4177">
    <property type="taxonomic scope" value="Eukaryota"/>
</dbReference>
<feature type="repeat" description="ANK" evidence="3">
    <location>
        <begin position="83"/>
        <end position="116"/>
    </location>
</feature>
<dbReference type="PROSITE" id="PS50088">
    <property type="entry name" value="ANK_REPEAT"/>
    <property type="match status" value="4"/>
</dbReference>
<dbReference type="EMBL" id="GL376620">
    <property type="status" value="NOT_ANNOTATED_CDS"/>
    <property type="molecule type" value="Genomic_DNA"/>
</dbReference>
<reference evidence="4" key="3">
    <citation type="submission" date="2015-02" db="UniProtKB">
        <authorList>
            <consortium name="EnsemblProtists"/>
        </authorList>
    </citation>
    <scope>IDENTIFICATION</scope>
    <source>
        <strain evidence="4">DAOM BR144</strain>
    </source>
</reference>
<dbReference type="SUPFAM" id="SSF48403">
    <property type="entry name" value="Ankyrin repeat"/>
    <property type="match status" value="1"/>
</dbReference>
<dbReference type="PROSITE" id="PS50297">
    <property type="entry name" value="ANK_REP_REGION"/>
    <property type="match status" value="4"/>
</dbReference>
<dbReference type="STRING" id="431595.K3W6Y4"/>
<dbReference type="InParanoid" id="K3W6Y4"/>
<accession>K3W6Y4</accession>